<comment type="caution">
    <text evidence="1">The sequence shown here is derived from an EMBL/GenBank/DDBJ whole genome shotgun (WGS) entry which is preliminary data.</text>
</comment>
<evidence type="ECO:0000313" key="1">
    <source>
        <dbReference type="EMBL" id="KAK7832029.1"/>
    </source>
</evidence>
<keyword evidence="2" id="KW-1185">Reference proteome</keyword>
<dbReference type="AlphaFoldDB" id="A0AAW0JZM2"/>
<name>A0AAW0JZM2_QUESU</name>
<gene>
    <name evidence="1" type="ORF">CFP56_026766</name>
</gene>
<protein>
    <submittedName>
        <fullName evidence="1">Uncharacterized protein</fullName>
    </submittedName>
</protein>
<evidence type="ECO:0000313" key="2">
    <source>
        <dbReference type="Proteomes" id="UP000237347"/>
    </source>
</evidence>
<dbReference type="Proteomes" id="UP000237347">
    <property type="component" value="Unassembled WGS sequence"/>
</dbReference>
<reference evidence="1 2" key="1">
    <citation type="journal article" date="2018" name="Sci. Data">
        <title>The draft genome sequence of cork oak.</title>
        <authorList>
            <person name="Ramos A.M."/>
            <person name="Usie A."/>
            <person name="Barbosa P."/>
            <person name="Barros P.M."/>
            <person name="Capote T."/>
            <person name="Chaves I."/>
            <person name="Simoes F."/>
            <person name="Abreu I."/>
            <person name="Carrasquinho I."/>
            <person name="Faro C."/>
            <person name="Guimaraes J.B."/>
            <person name="Mendonca D."/>
            <person name="Nobrega F."/>
            <person name="Rodrigues L."/>
            <person name="Saibo N.J.M."/>
            <person name="Varela M.C."/>
            <person name="Egas C."/>
            <person name="Matos J."/>
            <person name="Miguel C.M."/>
            <person name="Oliveira M.M."/>
            <person name="Ricardo C.P."/>
            <person name="Goncalves S."/>
        </authorList>
    </citation>
    <scope>NUCLEOTIDE SEQUENCE [LARGE SCALE GENOMIC DNA]</scope>
    <source>
        <strain evidence="2">cv. HL8</strain>
    </source>
</reference>
<dbReference type="EMBL" id="PKMF04000431">
    <property type="protein sequence ID" value="KAK7832029.1"/>
    <property type="molecule type" value="Genomic_DNA"/>
</dbReference>
<proteinExistence type="predicted"/>
<accession>A0AAW0JZM2</accession>
<sequence length="86" mass="10096">MTILGLEDYFRNFVHKLTQTLPFFSTVKDKNPLSLSLSIRTQNPNLFLSLSLSLCVLRWLTQWFQWRRSKLSCNLSTRMRKSGPST</sequence>
<organism evidence="1 2">
    <name type="scientific">Quercus suber</name>
    <name type="common">Cork oak</name>
    <dbReference type="NCBI Taxonomy" id="58331"/>
    <lineage>
        <taxon>Eukaryota</taxon>
        <taxon>Viridiplantae</taxon>
        <taxon>Streptophyta</taxon>
        <taxon>Embryophyta</taxon>
        <taxon>Tracheophyta</taxon>
        <taxon>Spermatophyta</taxon>
        <taxon>Magnoliopsida</taxon>
        <taxon>eudicotyledons</taxon>
        <taxon>Gunneridae</taxon>
        <taxon>Pentapetalae</taxon>
        <taxon>rosids</taxon>
        <taxon>fabids</taxon>
        <taxon>Fagales</taxon>
        <taxon>Fagaceae</taxon>
        <taxon>Quercus</taxon>
    </lineage>
</organism>